<dbReference type="HOGENOM" id="CLU_020336_7_0_1"/>
<evidence type="ECO:0000256" key="2">
    <source>
        <dbReference type="ARBA" id="ARBA00038334"/>
    </source>
</evidence>
<evidence type="ECO:0000259" key="3">
    <source>
        <dbReference type="Pfam" id="PF00561"/>
    </source>
</evidence>
<keyword evidence="1" id="KW-0378">Hydrolase</keyword>
<dbReference type="eggNOG" id="KOG4178">
    <property type="taxonomic scope" value="Eukaryota"/>
</dbReference>
<dbReference type="GO" id="GO:0016787">
    <property type="term" value="F:hydrolase activity"/>
    <property type="evidence" value="ECO:0007669"/>
    <property type="project" value="UniProtKB-KW"/>
</dbReference>
<dbReference type="GeneID" id="9378259"/>
<dbReference type="VEuPathDB" id="FungiDB:CC1G_14690"/>
<gene>
    <name evidence="4" type="ORF">CC1G_14690</name>
</gene>
<dbReference type="InterPro" id="IPR029058">
    <property type="entry name" value="AB_hydrolase_fold"/>
</dbReference>
<keyword evidence="5" id="KW-1185">Reference proteome</keyword>
<dbReference type="PRINTS" id="PR00412">
    <property type="entry name" value="EPOXHYDRLASE"/>
</dbReference>
<dbReference type="OMA" id="GSINWYR"/>
<comment type="caution">
    <text evidence="4">The sequence shown here is derived from an EMBL/GenBank/DDBJ whole genome shotgun (WGS) entry which is preliminary data.</text>
</comment>
<dbReference type="STRING" id="240176.D6RMK4"/>
<dbReference type="KEGG" id="cci:CC1G_14690"/>
<protein>
    <recommendedName>
        <fullName evidence="3">AB hydrolase-1 domain-containing protein</fullName>
    </recommendedName>
</protein>
<dbReference type="SUPFAM" id="SSF53474">
    <property type="entry name" value="alpha/beta-Hydrolases"/>
    <property type="match status" value="1"/>
</dbReference>
<dbReference type="Proteomes" id="UP000001861">
    <property type="component" value="Unassembled WGS sequence"/>
</dbReference>
<dbReference type="Pfam" id="PF00561">
    <property type="entry name" value="Abhydrolase_1"/>
    <property type="match status" value="1"/>
</dbReference>
<dbReference type="OrthoDB" id="284184at2759"/>
<dbReference type="RefSeq" id="XP_002911261.1">
    <property type="nucleotide sequence ID" value="XM_002911215.1"/>
</dbReference>
<dbReference type="PRINTS" id="PR00111">
    <property type="entry name" value="ABHYDROLASE"/>
</dbReference>
<evidence type="ECO:0000256" key="1">
    <source>
        <dbReference type="ARBA" id="ARBA00022801"/>
    </source>
</evidence>
<dbReference type="PANTHER" id="PTHR43329">
    <property type="entry name" value="EPOXIDE HYDROLASE"/>
    <property type="match status" value="1"/>
</dbReference>
<reference evidence="4 5" key="1">
    <citation type="journal article" date="2010" name="Proc. Natl. Acad. Sci. U.S.A.">
        <title>Insights into evolution of multicellular fungi from the assembled chromosomes of the mushroom Coprinopsis cinerea (Coprinus cinereus).</title>
        <authorList>
            <person name="Stajich J.E."/>
            <person name="Wilke S.K."/>
            <person name="Ahren D."/>
            <person name="Au C.H."/>
            <person name="Birren B.W."/>
            <person name="Borodovsky M."/>
            <person name="Burns C."/>
            <person name="Canback B."/>
            <person name="Casselton L.A."/>
            <person name="Cheng C.K."/>
            <person name="Deng J."/>
            <person name="Dietrich F.S."/>
            <person name="Fargo D.C."/>
            <person name="Farman M.L."/>
            <person name="Gathman A.C."/>
            <person name="Goldberg J."/>
            <person name="Guigo R."/>
            <person name="Hoegger P.J."/>
            <person name="Hooker J.B."/>
            <person name="Huggins A."/>
            <person name="James T.Y."/>
            <person name="Kamada T."/>
            <person name="Kilaru S."/>
            <person name="Kodira C."/>
            <person name="Kues U."/>
            <person name="Kupfer D."/>
            <person name="Kwan H.S."/>
            <person name="Lomsadze A."/>
            <person name="Li W."/>
            <person name="Lilly W.W."/>
            <person name="Ma L.J."/>
            <person name="Mackey A.J."/>
            <person name="Manning G."/>
            <person name="Martin F."/>
            <person name="Muraguchi H."/>
            <person name="Natvig D.O."/>
            <person name="Palmerini H."/>
            <person name="Ramesh M.A."/>
            <person name="Rehmeyer C.J."/>
            <person name="Roe B.A."/>
            <person name="Shenoy N."/>
            <person name="Stanke M."/>
            <person name="Ter-Hovhannisyan V."/>
            <person name="Tunlid A."/>
            <person name="Velagapudi R."/>
            <person name="Vision T.J."/>
            <person name="Zeng Q."/>
            <person name="Zolan M.E."/>
            <person name="Pukkila P.J."/>
        </authorList>
    </citation>
    <scope>NUCLEOTIDE SEQUENCE [LARGE SCALE GENOMIC DNA]</scope>
    <source>
        <strain evidence="5">Okayama-7 / 130 / ATCC MYA-4618 / FGSC 9003</strain>
    </source>
</reference>
<name>D6RMK4_COPC7</name>
<proteinExistence type="inferred from homology"/>
<dbReference type="InterPro" id="IPR000639">
    <property type="entry name" value="Epox_hydrolase-like"/>
</dbReference>
<accession>D6RMK4</accession>
<dbReference type="EMBL" id="AACS02000005">
    <property type="protein sequence ID" value="EFI27767.1"/>
    <property type="molecule type" value="Genomic_DNA"/>
</dbReference>
<dbReference type="InParanoid" id="D6RMK4"/>
<dbReference type="AlphaFoldDB" id="D6RMK4"/>
<evidence type="ECO:0000313" key="4">
    <source>
        <dbReference type="EMBL" id="EFI27767.1"/>
    </source>
</evidence>
<feature type="domain" description="AB hydrolase-1" evidence="3">
    <location>
        <begin position="38"/>
        <end position="308"/>
    </location>
</feature>
<dbReference type="Gene3D" id="3.40.50.1820">
    <property type="entry name" value="alpha/beta hydrolase"/>
    <property type="match status" value="1"/>
</dbReference>
<dbReference type="InterPro" id="IPR000073">
    <property type="entry name" value="AB_hydrolase_1"/>
</dbReference>
<evidence type="ECO:0000313" key="5">
    <source>
        <dbReference type="Proteomes" id="UP000001861"/>
    </source>
</evidence>
<comment type="similarity">
    <text evidence="2">Belongs to the AB hydrolase superfamily. Epoxide hydrolase family.</text>
</comment>
<organism evidence="4 5">
    <name type="scientific">Coprinopsis cinerea (strain Okayama-7 / 130 / ATCC MYA-4618 / FGSC 9003)</name>
    <name type="common">Inky cap fungus</name>
    <name type="synonym">Hormographiella aspergillata</name>
    <dbReference type="NCBI Taxonomy" id="240176"/>
    <lineage>
        <taxon>Eukaryota</taxon>
        <taxon>Fungi</taxon>
        <taxon>Dikarya</taxon>
        <taxon>Basidiomycota</taxon>
        <taxon>Agaricomycotina</taxon>
        <taxon>Agaricomycetes</taxon>
        <taxon>Agaricomycetidae</taxon>
        <taxon>Agaricales</taxon>
        <taxon>Agaricineae</taxon>
        <taxon>Psathyrellaceae</taxon>
        <taxon>Coprinopsis</taxon>
    </lineage>
</organism>
<sequence>MDPENPASFNHRTELLATGRTYHFVDQLPEGYDPKRHPTLLCVHGFPDIWYGWRYQIGPWVRRGCRVVAPDMLGYGGSSKPEEAQKYTTKKLCEDLVALLDLLGIRKAVVIGHDWGSYTAGRFALWHPERLHALIMLSVPYTPPSQEYLPLTEVVKRAPNLGYQLYFSEKRSSQEILAHLPKFIGLVFGPPTKKELDFTPTGRLEKLLPDPSIPDDLPTCLTDKERQYYLQQLGQDMNGPLNYYRTSQLRHEEELGLKAKLPEDLPYLFLWGTSDPTVTSFVIAKARKFIQRYQDIAIEGKGHWLMVEAKDDVTDQVMTWLEGLMGSHSPRKPRL</sequence>